<proteinExistence type="inferred from homology"/>
<comment type="caution">
    <text evidence="5">The sequence shown here is derived from an EMBL/GenBank/DDBJ whole genome shotgun (WGS) entry which is preliminary data.</text>
</comment>
<dbReference type="GO" id="GO:0005524">
    <property type="term" value="F:ATP binding"/>
    <property type="evidence" value="ECO:0007669"/>
    <property type="project" value="UniProtKB-KW"/>
</dbReference>
<dbReference type="PANTHER" id="PTHR42708:SF1">
    <property type="entry name" value="GLIDING MOTILITY PROTEIN MGLA"/>
    <property type="match status" value="1"/>
</dbReference>
<dbReference type="PANTHER" id="PTHR42708">
    <property type="entry name" value="ATP/GTP-BINDING PROTEIN-RELATED"/>
    <property type="match status" value="1"/>
</dbReference>
<dbReference type="InterPro" id="IPR004130">
    <property type="entry name" value="Gpn"/>
</dbReference>
<keyword evidence="6" id="KW-1185">Reference proteome</keyword>
<keyword evidence="3" id="KW-0378">Hydrolase</keyword>
<dbReference type="GO" id="GO:0016787">
    <property type="term" value="F:hydrolase activity"/>
    <property type="evidence" value="ECO:0007669"/>
    <property type="project" value="UniProtKB-KW"/>
</dbReference>
<dbReference type="AlphaFoldDB" id="A0A5S4GZF4"/>
<dbReference type="Gene3D" id="3.40.50.300">
    <property type="entry name" value="P-loop containing nucleotide triphosphate hydrolases"/>
    <property type="match status" value="1"/>
</dbReference>
<evidence type="ECO:0000256" key="2">
    <source>
        <dbReference type="ARBA" id="ARBA00022741"/>
    </source>
</evidence>
<dbReference type="CDD" id="cd00882">
    <property type="entry name" value="Ras_like_GTPase"/>
    <property type="match status" value="1"/>
</dbReference>
<gene>
    <name evidence="5" type="ORF">ETD96_16970</name>
</gene>
<evidence type="ECO:0000256" key="4">
    <source>
        <dbReference type="ARBA" id="ARBA00023134"/>
    </source>
</evidence>
<dbReference type="GO" id="GO:0005525">
    <property type="term" value="F:GTP binding"/>
    <property type="evidence" value="ECO:0007669"/>
    <property type="project" value="UniProtKB-KW"/>
</dbReference>
<evidence type="ECO:0000256" key="3">
    <source>
        <dbReference type="ARBA" id="ARBA00022801"/>
    </source>
</evidence>
<dbReference type="Pfam" id="PF03029">
    <property type="entry name" value="ATP_bind_1"/>
    <property type="match status" value="1"/>
</dbReference>
<comment type="similarity">
    <text evidence="1">Belongs to the GPN-loop GTPase family.</text>
</comment>
<dbReference type="RefSeq" id="WP_138637435.1">
    <property type="nucleotide sequence ID" value="NZ_JASWDG010000063.1"/>
</dbReference>
<reference evidence="5 6" key="1">
    <citation type="submission" date="2019-05" db="EMBL/GenBank/DDBJ databases">
        <title>Draft genome sequence of Actinomadura geliboluensis A8036.</title>
        <authorList>
            <person name="Saricaoglu S."/>
            <person name="Isik K."/>
        </authorList>
    </citation>
    <scope>NUCLEOTIDE SEQUENCE [LARGE SCALE GENOMIC DNA]</scope>
    <source>
        <strain evidence="5 6">A8036</strain>
    </source>
</reference>
<name>A0A5S4GZF4_9ACTN</name>
<organism evidence="5 6">
    <name type="scientific">Actinomadura geliboluensis</name>
    <dbReference type="NCBI Taxonomy" id="882440"/>
    <lineage>
        <taxon>Bacteria</taxon>
        <taxon>Bacillati</taxon>
        <taxon>Actinomycetota</taxon>
        <taxon>Actinomycetes</taxon>
        <taxon>Streptosporangiales</taxon>
        <taxon>Thermomonosporaceae</taxon>
        <taxon>Actinomadura</taxon>
    </lineage>
</organism>
<sequence length="195" mass="20876">MTSLSPELDPAARRLALKILIAGGFGAGKTTLVGAISEIPPLSTEERLTVGGTHVDSLEGVDGKTDTTVALDFGRRTFTKPLPMTLFLFGTPGQQRFGFMWDQLASGAVGGVVLADTRRLTDAFPALDFFEQRGVPFIVAVNQFDGADYRYPGDAVRQALDQPADVPVVDCDARDPRSASAVLITLVRHAINTRT</sequence>
<evidence type="ECO:0000313" key="5">
    <source>
        <dbReference type="EMBL" id="TMR38179.1"/>
    </source>
</evidence>
<accession>A0A5S4GZF4</accession>
<keyword evidence="2" id="KW-0547">Nucleotide-binding</keyword>
<dbReference type="EMBL" id="VCKZ01000110">
    <property type="protein sequence ID" value="TMR38179.1"/>
    <property type="molecule type" value="Genomic_DNA"/>
</dbReference>
<dbReference type="InterPro" id="IPR052705">
    <property type="entry name" value="Gliding_Motility_GTPase"/>
</dbReference>
<keyword evidence="4" id="KW-0342">GTP-binding</keyword>
<dbReference type="InterPro" id="IPR027417">
    <property type="entry name" value="P-loop_NTPase"/>
</dbReference>
<dbReference type="Proteomes" id="UP000305238">
    <property type="component" value="Unassembled WGS sequence"/>
</dbReference>
<keyword evidence="5" id="KW-0067">ATP-binding</keyword>
<protein>
    <submittedName>
        <fullName evidence="5">ATP-binding protein</fullName>
    </submittedName>
</protein>
<dbReference type="SUPFAM" id="SSF52540">
    <property type="entry name" value="P-loop containing nucleoside triphosphate hydrolases"/>
    <property type="match status" value="1"/>
</dbReference>
<evidence type="ECO:0000256" key="1">
    <source>
        <dbReference type="ARBA" id="ARBA00005290"/>
    </source>
</evidence>
<evidence type="ECO:0000313" key="6">
    <source>
        <dbReference type="Proteomes" id="UP000305238"/>
    </source>
</evidence>
<dbReference type="OrthoDB" id="4303541at2"/>